<sequence>MTLIARVLPLDEAGRYFTFSGVVLSTYFAVGAGLPDGAIRFAPALRAKGDQAGANWLRRRTFSFSIASAPILAIVIVWTVFGRTESPTTCLWISAWWLGYAAIFASAQSVVASGRGALGTSMFYSAANIASLLIVIPMIALGLANSLAVVLPLTVLSTGLAALTCSAIAIRHLRGQSARPDQSVLGVAWRQGGSVAVGRVVQSGLLWSPVWVASIFLGPESAALFGLATRLVSAVAAVIATVRFSIRPELAELAVAGEWRLIESRVARIATYTTGLAVVSIIGILALGPVLIPILFGERYAGIESLVAMLLLGTVGESLGGPIDEVLKMSGDAYFVLLVQIGGTAVAFAFEALGALLYSNIGLAVAYALGFILIYAVMIARLWVTRHVLALPRFPRRTVEG</sequence>
<evidence type="ECO:0000256" key="3">
    <source>
        <dbReference type="ARBA" id="ARBA00022692"/>
    </source>
</evidence>
<name>A0A6I3M4T1_9MICO</name>
<feature type="transmembrane region" description="Helical" evidence="6">
    <location>
        <begin position="333"/>
        <end position="358"/>
    </location>
</feature>
<gene>
    <name evidence="7" type="ORF">GJ743_14610</name>
</gene>
<dbReference type="InterPro" id="IPR050833">
    <property type="entry name" value="Poly_Biosynth_Transport"/>
</dbReference>
<feature type="transmembrane region" description="Helical" evidence="6">
    <location>
        <begin position="62"/>
        <end position="81"/>
    </location>
</feature>
<keyword evidence="4 6" id="KW-1133">Transmembrane helix</keyword>
<proteinExistence type="predicted"/>
<evidence type="ECO:0000313" key="8">
    <source>
        <dbReference type="Proteomes" id="UP000433071"/>
    </source>
</evidence>
<evidence type="ECO:0000256" key="5">
    <source>
        <dbReference type="ARBA" id="ARBA00023136"/>
    </source>
</evidence>
<dbReference type="RefSeq" id="WP_155052627.1">
    <property type="nucleotide sequence ID" value="NZ_BAAAIB010000002.1"/>
</dbReference>
<comment type="caution">
    <text evidence="7">The sequence shown here is derived from an EMBL/GenBank/DDBJ whole genome shotgun (WGS) entry which is preliminary data.</text>
</comment>
<dbReference type="EMBL" id="WMLB01000033">
    <property type="protein sequence ID" value="MTH69600.1"/>
    <property type="molecule type" value="Genomic_DNA"/>
</dbReference>
<feature type="transmembrane region" description="Helical" evidence="6">
    <location>
        <begin position="269"/>
        <end position="296"/>
    </location>
</feature>
<dbReference type="PANTHER" id="PTHR30250">
    <property type="entry name" value="PST FAMILY PREDICTED COLANIC ACID TRANSPORTER"/>
    <property type="match status" value="1"/>
</dbReference>
<evidence type="ECO:0000256" key="4">
    <source>
        <dbReference type="ARBA" id="ARBA00022989"/>
    </source>
</evidence>
<organism evidence="7 8">
    <name type="scientific">Agromyces bracchium</name>
    <dbReference type="NCBI Taxonomy" id="88376"/>
    <lineage>
        <taxon>Bacteria</taxon>
        <taxon>Bacillati</taxon>
        <taxon>Actinomycetota</taxon>
        <taxon>Actinomycetes</taxon>
        <taxon>Micrococcales</taxon>
        <taxon>Microbacteriaceae</taxon>
        <taxon>Agromyces</taxon>
    </lineage>
</organism>
<comment type="subcellular location">
    <subcellularLocation>
        <location evidence="1">Cell membrane</location>
        <topology evidence="1">Multi-pass membrane protein</topology>
    </subcellularLocation>
</comment>
<keyword evidence="3 6" id="KW-0812">Transmembrane</keyword>
<protein>
    <recommendedName>
        <fullName evidence="9">Lipopolysaccharide biosynthesis protein</fullName>
    </recommendedName>
</protein>
<dbReference type="OrthoDB" id="4610324at2"/>
<accession>A0A6I3M4T1</accession>
<evidence type="ECO:0000256" key="2">
    <source>
        <dbReference type="ARBA" id="ARBA00022475"/>
    </source>
</evidence>
<reference evidence="7 8" key="1">
    <citation type="submission" date="2019-11" db="EMBL/GenBank/DDBJ databases">
        <title>Agromyces kandeliae sp. nov., isolated from mangrove soil.</title>
        <authorList>
            <person name="Wang R."/>
        </authorList>
    </citation>
    <scope>NUCLEOTIDE SEQUENCE [LARGE SCALE GENOMIC DNA]</scope>
    <source>
        <strain evidence="7 8">JCM 11433</strain>
    </source>
</reference>
<feature type="transmembrane region" description="Helical" evidence="6">
    <location>
        <begin position="123"/>
        <end position="143"/>
    </location>
</feature>
<evidence type="ECO:0000313" key="7">
    <source>
        <dbReference type="EMBL" id="MTH69600.1"/>
    </source>
</evidence>
<keyword evidence="5 6" id="KW-0472">Membrane</keyword>
<evidence type="ECO:0008006" key="9">
    <source>
        <dbReference type="Google" id="ProtNLM"/>
    </source>
</evidence>
<keyword evidence="2" id="KW-1003">Cell membrane</keyword>
<feature type="transmembrane region" description="Helical" evidence="6">
    <location>
        <begin position="364"/>
        <end position="384"/>
    </location>
</feature>
<dbReference type="GO" id="GO:0005886">
    <property type="term" value="C:plasma membrane"/>
    <property type="evidence" value="ECO:0007669"/>
    <property type="project" value="UniProtKB-SubCell"/>
</dbReference>
<evidence type="ECO:0000256" key="1">
    <source>
        <dbReference type="ARBA" id="ARBA00004651"/>
    </source>
</evidence>
<feature type="transmembrane region" description="Helical" evidence="6">
    <location>
        <begin position="93"/>
        <end position="111"/>
    </location>
</feature>
<evidence type="ECO:0000256" key="6">
    <source>
        <dbReference type="SAM" id="Phobius"/>
    </source>
</evidence>
<feature type="transmembrane region" description="Helical" evidence="6">
    <location>
        <begin position="16"/>
        <end position="41"/>
    </location>
</feature>
<feature type="transmembrane region" description="Helical" evidence="6">
    <location>
        <begin position="149"/>
        <end position="170"/>
    </location>
</feature>
<dbReference type="AlphaFoldDB" id="A0A6I3M4T1"/>
<dbReference type="Proteomes" id="UP000433071">
    <property type="component" value="Unassembled WGS sequence"/>
</dbReference>
<keyword evidence="8" id="KW-1185">Reference proteome</keyword>
<dbReference type="PANTHER" id="PTHR30250:SF11">
    <property type="entry name" value="O-ANTIGEN TRANSPORTER-RELATED"/>
    <property type="match status" value="1"/>
</dbReference>